<dbReference type="PANTHER" id="PTHR46929">
    <property type="entry name" value="EXPRESSED PROTEIN"/>
    <property type="match status" value="1"/>
</dbReference>
<evidence type="ECO:0000313" key="5">
    <source>
        <dbReference type="Proteomes" id="UP001188597"/>
    </source>
</evidence>
<evidence type="ECO:0000256" key="1">
    <source>
        <dbReference type="SAM" id="MobiDB-lite"/>
    </source>
</evidence>
<dbReference type="PANTHER" id="PTHR46929:SF33">
    <property type="entry name" value="L10-INTERACTING MYB DOMAIN-CONTAINING PROTEIN-LIKE ISOFORM X1"/>
    <property type="match status" value="1"/>
</dbReference>
<keyword evidence="5" id="KW-1185">Reference proteome</keyword>
<evidence type="ECO:0000259" key="2">
    <source>
        <dbReference type="Pfam" id="PF12776"/>
    </source>
</evidence>
<feature type="region of interest" description="Disordered" evidence="1">
    <location>
        <begin position="435"/>
        <end position="463"/>
    </location>
</feature>
<evidence type="ECO:0000313" key="4">
    <source>
        <dbReference type="EMBL" id="KAK3008126.1"/>
    </source>
</evidence>
<organism evidence="4 5">
    <name type="scientific">Escallonia herrerae</name>
    <dbReference type="NCBI Taxonomy" id="1293975"/>
    <lineage>
        <taxon>Eukaryota</taxon>
        <taxon>Viridiplantae</taxon>
        <taxon>Streptophyta</taxon>
        <taxon>Embryophyta</taxon>
        <taxon>Tracheophyta</taxon>
        <taxon>Spermatophyta</taxon>
        <taxon>Magnoliopsida</taxon>
        <taxon>eudicotyledons</taxon>
        <taxon>Gunneridae</taxon>
        <taxon>Pentapetalae</taxon>
        <taxon>asterids</taxon>
        <taxon>campanulids</taxon>
        <taxon>Escalloniales</taxon>
        <taxon>Escalloniaceae</taxon>
        <taxon>Escallonia</taxon>
    </lineage>
</organism>
<feature type="compositionally biased region" description="Low complexity" evidence="1">
    <location>
        <begin position="401"/>
        <end position="411"/>
    </location>
</feature>
<evidence type="ECO:0008006" key="6">
    <source>
        <dbReference type="Google" id="ProtNLM"/>
    </source>
</evidence>
<accession>A0AA88VFV1</accession>
<feature type="non-terminal residue" evidence="4">
    <location>
        <position position="541"/>
    </location>
</feature>
<gene>
    <name evidence="4" type="ORF">RJ639_014238</name>
</gene>
<evidence type="ECO:0000259" key="3">
    <source>
        <dbReference type="Pfam" id="PF24769"/>
    </source>
</evidence>
<dbReference type="EMBL" id="JAVXUP010001784">
    <property type="protein sequence ID" value="KAK3008126.1"/>
    <property type="molecule type" value="Genomic_DNA"/>
</dbReference>
<feature type="domain" description="Myb/SANT-like" evidence="2">
    <location>
        <begin position="247"/>
        <end position="341"/>
    </location>
</feature>
<feature type="domain" description="Myb/SANT-like" evidence="2">
    <location>
        <begin position="17"/>
        <end position="111"/>
    </location>
</feature>
<feature type="region of interest" description="Disordered" evidence="1">
    <location>
        <begin position="157"/>
        <end position="190"/>
    </location>
</feature>
<reference evidence="4" key="1">
    <citation type="submission" date="2022-12" db="EMBL/GenBank/DDBJ databases">
        <title>Draft genome assemblies for two species of Escallonia (Escalloniales).</title>
        <authorList>
            <person name="Chanderbali A."/>
            <person name="Dervinis C."/>
            <person name="Anghel I."/>
            <person name="Soltis D."/>
            <person name="Soltis P."/>
            <person name="Zapata F."/>
        </authorList>
    </citation>
    <scope>NUCLEOTIDE SEQUENCE</scope>
    <source>
        <strain evidence="4">UCBG64.0493</strain>
        <tissue evidence="4">Leaf</tissue>
    </source>
</reference>
<dbReference type="InterPro" id="IPR024752">
    <property type="entry name" value="Myb/SANT-like_dom"/>
</dbReference>
<name>A0AA88VFV1_9ASTE</name>
<feature type="region of interest" description="Disordered" evidence="1">
    <location>
        <begin position="400"/>
        <end position="419"/>
    </location>
</feature>
<proteinExistence type="predicted"/>
<dbReference type="AlphaFoldDB" id="A0AA88VFV1"/>
<sequence>KMGVQAQSGNNRLRTIWTPEMDRYFIGLMLEQAGKGNRMDDNLFSKQAWKHMASLFNAKYKFQYKKDILKNRHKTLRNLYKATRNLLDQEGFRWDETRQMVTADNRVWDDYIKVHPDARSYRIKSIPHFSDLCEIYKNTTVEGKRHIYSQTADIDSTVPASDTLGASPATPVNDGKPGDSLMESSSHSVGDTTVAVGPSSVGEASAEALQEIMVDEESRVTVSKVTVSTPQRTDDRGSMVVTRTRTYWQPPMDRYFIDLMLVYVQKGDQIDGLFHKQAWMEMTTSLNARFGFKYETDILKNRYKTLRRQYNLIKNLLELDGFMWDETRQMVTADDWVWQDYIKAHTDARQYMTRPVPYYKDLCVICRDLSGVDGRCSVSDHTFDQQDGVYEVKLNRELRGSQSPAASASSADLIGNDEQDSSHVGLKITVADQRSKRQFENQSSSAHSKKSRSKQEEGMASALREMATAVSSLADNRKDDNSISTAIENVIEAIQALPDMDEDLVLDACDFLEDEKKAKTFMALDVKLRKKWLIRKLRANQ</sequence>
<comment type="caution">
    <text evidence="4">The sequence shown here is derived from an EMBL/GenBank/DDBJ whole genome shotgun (WGS) entry which is preliminary data.</text>
</comment>
<feature type="domain" description="At2g29880-like C-terminal" evidence="3">
    <location>
        <begin position="491"/>
        <end position="535"/>
    </location>
</feature>
<protein>
    <recommendedName>
        <fullName evidence="6">L10-interacting MYB domain-containing protein</fullName>
    </recommendedName>
</protein>
<dbReference type="Pfam" id="PF24769">
    <property type="entry name" value="At2g29880_C"/>
    <property type="match status" value="1"/>
</dbReference>
<dbReference type="Proteomes" id="UP001188597">
    <property type="component" value="Unassembled WGS sequence"/>
</dbReference>
<dbReference type="Pfam" id="PF12776">
    <property type="entry name" value="Myb_DNA-bind_3"/>
    <property type="match status" value="2"/>
</dbReference>
<dbReference type="InterPro" id="IPR056253">
    <property type="entry name" value="At2g29880-like_C"/>
</dbReference>